<dbReference type="EMBL" id="CP003642">
    <property type="protein sequence ID" value="AFZ26570.1"/>
    <property type="molecule type" value="Genomic_DNA"/>
</dbReference>
<proteinExistence type="predicted"/>
<evidence type="ECO:0000313" key="1">
    <source>
        <dbReference type="EMBL" id="AFZ26570.1"/>
    </source>
</evidence>
<reference evidence="1 2" key="1">
    <citation type="submission" date="2012-06" db="EMBL/GenBank/DDBJ databases">
        <title>Finished chromosome of genome of Cylindrospermum stagnale PCC 7417.</title>
        <authorList>
            <consortium name="US DOE Joint Genome Institute"/>
            <person name="Gugger M."/>
            <person name="Coursin T."/>
            <person name="Rippka R."/>
            <person name="Tandeau De Marsac N."/>
            <person name="Huntemann M."/>
            <person name="Wei C.-L."/>
            <person name="Han J."/>
            <person name="Detter J.C."/>
            <person name="Han C."/>
            <person name="Tapia R."/>
            <person name="Chen A."/>
            <person name="Kyrpides N."/>
            <person name="Mavromatis K."/>
            <person name="Markowitz V."/>
            <person name="Szeto E."/>
            <person name="Ivanova N."/>
            <person name="Pagani I."/>
            <person name="Pati A."/>
            <person name="Goodwin L."/>
            <person name="Nordberg H.P."/>
            <person name="Cantor M.N."/>
            <person name="Hua S.X."/>
            <person name="Woyke T."/>
            <person name="Kerfeld C.A."/>
        </authorList>
    </citation>
    <scope>NUCLEOTIDE SEQUENCE [LARGE SCALE GENOMIC DNA]</scope>
    <source>
        <strain evidence="1 2">PCC 7417</strain>
    </source>
</reference>
<name>K9X1T2_9NOST</name>
<dbReference type="HOGENOM" id="CLU_2665003_0_0_3"/>
<dbReference type="AlphaFoldDB" id="K9X1T2"/>
<dbReference type="STRING" id="56107.Cylst_4491"/>
<dbReference type="eggNOG" id="ENOG502ZJWN">
    <property type="taxonomic scope" value="Bacteria"/>
</dbReference>
<dbReference type="Proteomes" id="UP000010475">
    <property type="component" value="Chromosome"/>
</dbReference>
<protein>
    <submittedName>
        <fullName evidence="1">Uncharacterized protein</fullName>
    </submittedName>
</protein>
<dbReference type="KEGG" id="csg:Cylst_4491"/>
<evidence type="ECO:0000313" key="2">
    <source>
        <dbReference type="Proteomes" id="UP000010475"/>
    </source>
</evidence>
<dbReference type="RefSeq" id="WP_015209811.1">
    <property type="nucleotide sequence ID" value="NC_019757.1"/>
</dbReference>
<accession>K9X1T2</accession>
<organism evidence="1 2">
    <name type="scientific">Cylindrospermum stagnale PCC 7417</name>
    <dbReference type="NCBI Taxonomy" id="56107"/>
    <lineage>
        <taxon>Bacteria</taxon>
        <taxon>Bacillati</taxon>
        <taxon>Cyanobacteriota</taxon>
        <taxon>Cyanophyceae</taxon>
        <taxon>Nostocales</taxon>
        <taxon>Nostocaceae</taxon>
        <taxon>Cylindrospermum</taxon>
    </lineage>
</organism>
<dbReference type="OrthoDB" id="881810at2"/>
<keyword evidence="2" id="KW-1185">Reference proteome</keyword>
<gene>
    <name evidence="1" type="ORF">Cylst_4491</name>
</gene>
<sequence length="75" mass="8392">MELNSLLNIENEFYVPNSNFGKMMKEVNGGASLAYGRKCSDVKWLLNVIGYSRLISCLISNLENVSWGVKATNDM</sequence>